<dbReference type="EMBL" id="CAJVPT010004814">
    <property type="protein sequence ID" value="CAG8512701.1"/>
    <property type="molecule type" value="Genomic_DNA"/>
</dbReference>
<reference evidence="1" key="1">
    <citation type="submission" date="2021-06" db="EMBL/GenBank/DDBJ databases">
        <authorList>
            <person name="Kallberg Y."/>
            <person name="Tangrot J."/>
            <person name="Rosling A."/>
        </authorList>
    </citation>
    <scope>NUCLEOTIDE SEQUENCE</scope>
    <source>
        <strain evidence="1">CL356</strain>
    </source>
</reference>
<evidence type="ECO:0000313" key="1">
    <source>
        <dbReference type="EMBL" id="CAG8512701.1"/>
    </source>
</evidence>
<name>A0ACA9L888_9GLOM</name>
<dbReference type="Proteomes" id="UP000789525">
    <property type="component" value="Unassembled WGS sequence"/>
</dbReference>
<proteinExistence type="predicted"/>
<gene>
    <name evidence="1" type="ORF">ACOLOM_LOCUS3292</name>
</gene>
<sequence length="181" mass="20628">MVPPRATDAEFFLHLKDHDNLSSPSSSSPQLSPNTSPPPTHQLSVRTHQDSQNYFSLSVQQPPIVSASLEIFAKICEYLAPLDIVALSRVCKQFHIHLCSKTWVSQAIWRKSRTSFLTYPELPPPQGMDEERYIKITNFDKRCEFCGTNEPGSASLYWEFGIRCCDLCLLKRTVTYVLKMT</sequence>
<keyword evidence="2" id="KW-1185">Reference proteome</keyword>
<accession>A0ACA9L888</accession>
<organism evidence="1 2">
    <name type="scientific">Acaulospora colombiana</name>
    <dbReference type="NCBI Taxonomy" id="27376"/>
    <lineage>
        <taxon>Eukaryota</taxon>
        <taxon>Fungi</taxon>
        <taxon>Fungi incertae sedis</taxon>
        <taxon>Mucoromycota</taxon>
        <taxon>Glomeromycotina</taxon>
        <taxon>Glomeromycetes</taxon>
        <taxon>Diversisporales</taxon>
        <taxon>Acaulosporaceae</taxon>
        <taxon>Acaulospora</taxon>
    </lineage>
</organism>
<comment type="caution">
    <text evidence="1">The sequence shown here is derived from an EMBL/GenBank/DDBJ whole genome shotgun (WGS) entry which is preliminary data.</text>
</comment>
<protein>
    <submittedName>
        <fullName evidence="1">17610_t:CDS:1</fullName>
    </submittedName>
</protein>
<evidence type="ECO:0000313" key="2">
    <source>
        <dbReference type="Proteomes" id="UP000789525"/>
    </source>
</evidence>